<dbReference type="PANTHER" id="PTHR11732">
    <property type="entry name" value="ALDO/KETO REDUCTASE"/>
    <property type="match status" value="1"/>
</dbReference>
<organism evidence="2 3">
    <name type="scientific">Trifolium subterraneum</name>
    <name type="common">Subterranean clover</name>
    <dbReference type="NCBI Taxonomy" id="3900"/>
    <lineage>
        <taxon>Eukaryota</taxon>
        <taxon>Viridiplantae</taxon>
        <taxon>Streptophyta</taxon>
        <taxon>Embryophyta</taxon>
        <taxon>Tracheophyta</taxon>
        <taxon>Spermatophyta</taxon>
        <taxon>Magnoliopsida</taxon>
        <taxon>eudicotyledons</taxon>
        <taxon>Gunneridae</taxon>
        <taxon>Pentapetalae</taxon>
        <taxon>rosids</taxon>
        <taxon>fabids</taxon>
        <taxon>Fabales</taxon>
        <taxon>Fabaceae</taxon>
        <taxon>Papilionoideae</taxon>
        <taxon>50 kb inversion clade</taxon>
        <taxon>NPAAA clade</taxon>
        <taxon>Hologalegina</taxon>
        <taxon>IRL clade</taxon>
        <taxon>Trifolieae</taxon>
        <taxon>Trifolium</taxon>
    </lineage>
</organism>
<proteinExistence type="predicted"/>
<dbReference type="PROSITE" id="PS00798">
    <property type="entry name" value="ALDOKETO_REDUCTASE_1"/>
    <property type="match status" value="1"/>
</dbReference>
<evidence type="ECO:0000313" key="2">
    <source>
        <dbReference type="EMBL" id="GAU17160.1"/>
    </source>
</evidence>
<dbReference type="InterPro" id="IPR018170">
    <property type="entry name" value="Aldo/ket_reductase_CS"/>
</dbReference>
<gene>
    <name evidence="2" type="ORF">TSUD_177900</name>
</gene>
<reference evidence="3" key="1">
    <citation type="journal article" date="2017" name="Front. Plant Sci.">
        <title>Climate Clever Clovers: New Paradigm to Reduce the Environmental Footprint of Ruminants by Breeding Low Methanogenic Forages Utilizing Haplotype Variation.</title>
        <authorList>
            <person name="Kaur P."/>
            <person name="Appels R."/>
            <person name="Bayer P.E."/>
            <person name="Keeble-Gagnere G."/>
            <person name="Wang J."/>
            <person name="Hirakawa H."/>
            <person name="Shirasawa K."/>
            <person name="Vercoe P."/>
            <person name="Stefanova K."/>
            <person name="Durmic Z."/>
            <person name="Nichols P."/>
            <person name="Revell C."/>
            <person name="Isobe S.N."/>
            <person name="Edwards D."/>
            <person name="Erskine W."/>
        </authorList>
    </citation>
    <scope>NUCLEOTIDE SEQUENCE [LARGE SCALE GENOMIC DNA]</scope>
    <source>
        <strain evidence="3">cv. Daliak</strain>
    </source>
</reference>
<dbReference type="GO" id="GO:0016491">
    <property type="term" value="F:oxidoreductase activity"/>
    <property type="evidence" value="ECO:0007669"/>
    <property type="project" value="InterPro"/>
</dbReference>
<feature type="domain" description="NADP-dependent oxidoreductase" evidence="1">
    <location>
        <begin position="27"/>
        <end position="120"/>
    </location>
</feature>
<dbReference type="PRINTS" id="PR00069">
    <property type="entry name" value="ALDKETRDTASE"/>
</dbReference>
<dbReference type="OrthoDB" id="416253at2759"/>
<dbReference type="EMBL" id="DF973167">
    <property type="protein sequence ID" value="GAU17160.1"/>
    <property type="molecule type" value="Genomic_DNA"/>
</dbReference>
<sequence>MAQKVMLPHEPKTQSFDLLSGHSIPAIGLGTWKSGSEAINSVKTAIVDNGYRHIDTAAQYGVQEEVGQALQSAMQAGVERKDLFITSKIWCTDLTPERVRPALNNTLKELQLDYLDLYLMGQAGLLKQEKCWSLTWKECGEKWRSLSKKILSKILEYATSLLLNLTSYSKLLKLSLLYA</sequence>
<dbReference type="InterPro" id="IPR023210">
    <property type="entry name" value="NADP_OxRdtase_dom"/>
</dbReference>
<name>A0A2Z6LIN9_TRISU</name>
<dbReference type="InterPro" id="IPR036812">
    <property type="entry name" value="NAD(P)_OxRdtase_dom_sf"/>
</dbReference>
<dbReference type="Pfam" id="PF00248">
    <property type="entry name" value="Aldo_ket_red"/>
    <property type="match status" value="1"/>
</dbReference>
<accession>A0A2Z6LIN9</accession>
<evidence type="ECO:0000259" key="1">
    <source>
        <dbReference type="Pfam" id="PF00248"/>
    </source>
</evidence>
<dbReference type="Proteomes" id="UP000242715">
    <property type="component" value="Unassembled WGS sequence"/>
</dbReference>
<keyword evidence="3" id="KW-1185">Reference proteome</keyword>
<evidence type="ECO:0000313" key="3">
    <source>
        <dbReference type="Proteomes" id="UP000242715"/>
    </source>
</evidence>
<feature type="non-terminal residue" evidence="2">
    <location>
        <position position="179"/>
    </location>
</feature>
<dbReference type="InterPro" id="IPR020471">
    <property type="entry name" value="AKR"/>
</dbReference>
<protein>
    <recommendedName>
        <fullName evidence="1">NADP-dependent oxidoreductase domain-containing protein</fullName>
    </recommendedName>
</protein>
<dbReference type="SUPFAM" id="SSF51430">
    <property type="entry name" value="NAD(P)-linked oxidoreductase"/>
    <property type="match status" value="1"/>
</dbReference>
<dbReference type="Gene3D" id="3.20.20.100">
    <property type="entry name" value="NADP-dependent oxidoreductase domain"/>
    <property type="match status" value="1"/>
</dbReference>
<dbReference type="AlphaFoldDB" id="A0A2Z6LIN9"/>